<reference evidence="2 3" key="1">
    <citation type="journal article" date="2015" name="Stand. Genomic Sci.">
        <title>Genomic Encyclopedia of Bacterial and Archaeal Type Strains, Phase III: the genomes of soil and plant-associated and newly described type strains.</title>
        <authorList>
            <person name="Whitman W.B."/>
            <person name="Woyke T."/>
            <person name="Klenk H.P."/>
            <person name="Zhou Y."/>
            <person name="Lilburn T.G."/>
            <person name="Beck B.J."/>
            <person name="De Vos P."/>
            <person name="Vandamme P."/>
            <person name="Eisen J.A."/>
            <person name="Garrity G."/>
            <person name="Hugenholtz P."/>
            <person name="Kyrpides N.C."/>
        </authorList>
    </citation>
    <scope>NUCLEOTIDE SEQUENCE [LARGE SCALE GENOMIC DNA]</scope>
    <source>
        <strain evidence="2 3">DSM 64</strain>
    </source>
</reference>
<dbReference type="Pfam" id="PF12680">
    <property type="entry name" value="SnoaL_2"/>
    <property type="match status" value="1"/>
</dbReference>
<dbReference type="SUPFAM" id="SSF54427">
    <property type="entry name" value="NTF2-like"/>
    <property type="match status" value="1"/>
</dbReference>
<evidence type="ECO:0000313" key="3">
    <source>
        <dbReference type="Proteomes" id="UP000321485"/>
    </source>
</evidence>
<protein>
    <recommendedName>
        <fullName evidence="1">SnoaL-like domain-containing protein</fullName>
    </recommendedName>
</protein>
<dbReference type="InterPro" id="IPR037401">
    <property type="entry name" value="SnoaL-like"/>
</dbReference>
<dbReference type="EMBL" id="VJWE01000002">
    <property type="protein sequence ID" value="TWG40899.1"/>
    <property type="molecule type" value="Genomic_DNA"/>
</dbReference>
<dbReference type="Gene3D" id="3.10.450.50">
    <property type="match status" value="1"/>
</dbReference>
<sequence length="119" mass="13261">MSQPPLQSIWDTYTASWKTDSAADRTALFTQSLDPACTYNDPLATAQGWDQLTAYMDNFHSQVPGGHFVTHYFASHNQQSIAKWNMVDGSGQVIGEGVSYGRYNDQNRLVAMTGFFETP</sequence>
<gene>
    <name evidence="2" type="ORF">ATF69_0188</name>
</gene>
<dbReference type="GeneID" id="51109275"/>
<dbReference type="AlphaFoldDB" id="A0A561XXR5"/>
<feature type="domain" description="SnoaL-like" evidence="1">
    <location>
        <begin position="24"/>
        <end position="103"/>
    </location>
</feature>
<evidence type="ECO:0000259" key="1">
    <source>
        <dbReference type="Pfam" id="PF12680"/>
    </source>
</evidence>
<dbReference type="RefSeq" id="WP_108497445.1">
    <property type="nucleotide sequence ID" value="NZ_VJWE01000002.1"/>
</dbReference>
<comment type="caution">
    <text evidence="2">The sequence shown here is derived from an EMBL/GenBank/DDBJ whole genome shotgun (WGS) entry which is preliminary data.</text>
</comment>
<accession>A0A561XXR5</accession>
<proteinExistence type="predicted"/>
<dbReference type="InterPro" id="IPR032710">
    <property type="entry name" value="NTF2-like_dom_sf"/>
</dbReference>
<dbReference type="Proteomes" id="UP000321485">
    <property type="component" value="Unassembled WGS sequence"/>
</dbReference>
<organism evidence="2 3">
    <name type="scientific">Acidovorax delafieldii</name>
    <name type="common">Pseudomonas delafieldii</name>
    <dbReference type="NCBI Taxonomy" id="47920"/>
    <lineage>
        <taxon>Bacteria</taxon>
        <taxon>Pseudomonadati</taxon>
        <taxon>Pseudomonadota</taxon>
        <taxon>Betaproteobacteria</taxon>
        <taxon>Burkholderiales</taxon>
        <taxon>Comamonadaceae</taxon>
        <taxon>Acidovorax</taxon>
    </lineage>
</organism>
<evidence type="ECO:0000313" key="2">
    <source>
        <dbReference type="EMBL" id="TWG40899.1"/>
    </source>
</evidence>
<name>A0A561XXR5_ACIDE</name>